<sequence>MEQASISVYRNCTQVSLLECLQGGVVFHGNLEKISHVHCKAYGKDKHVWWEGSYGHDSLNQCSTSCHMSVSVGLGACGVASVFFGSMFVPIRKHDAADGMFAQWVMSVAILFVGFLIFCLQGFPGFYPLAMVGGVFWTI</sequence>
<keyword evidence="3 6" id="KW-0812">Transmembrane</keyword>
<dbReference type="AlphaFoldDB" id="A0A3P7KRR7"/>
<evidence type="ECO:0000256" key="1">
    <source>
        <dbReference type="ARBA" id="ARBA00004141"/>
    </source>
</evidence>
<keyword evidence="8" id="KW-1185">Reference proteome</keyword>
<evidence type="ECO:0000256" key="5">
    <source>
        <dbReference type="ARBA" id="ARBA00023136"/>
    </source>
</evidence>
<comment type="similarity">
    <text evidence="2">Belongs to the TMEM144 family.</text>
</comment>
<accession>A0A3P7KRR7</accession>
<dbReference type="PANTHER" id="PTHR16119">
    <property type="entry name" value="TRANSMEMBRANE PROTEIN 144"/>
    <property type="match status" value="1"/>
</dbReference>
<evidence type="ECO:0000256" key="2">
    <source>
        <dbReference type="ARBA" id="ARBA00005731"/>
    </source>
</evidence>
<evidence type="ECO:0000256" key="4">
    <source>
        <dbReference type="ARBA" id="ARBA00022989"/>
    </source>
</evidence>
<dbReference type="PANTHER" id="PTHR16119:SF15">
    <property type="entry name" value="TRANSMEMBRANE PROTEIN 144 HOMOLOG"/>
    <property type="match status" value="1"/>
</dbReference>
<dbReference type="OrthoDB" id="426527at2759"/>
<feature type="non-terminal residue" evidence="7">
    <location>
        <position position="139"/>
    </location>
</feature>
<feature type="transmembrane region" description="Helical" evidence="6">
    <location>
        <begin position="68"/>
        <end position="89"/>
    </location>
</feature>
<gene>
    <name evidence="7" type="ORF">SVUK_LOCUS8203</name>
</gene>
<evidence type="ECO:0000313" key="7">
    <source>
        <dbReference type="EMBL" id="VDM73205.1"/>
    </source>
</evidence>
<dbReference type="InterPro" id="IPR012435">
    <property type="entry name" value="TMEM144"/>
</dbReference>
<dbReference type="GO" id="GO:0016020">
    <property type="term" value="C:membrane"/>
    <property type="evidence" value="ECO:0007669"/>
    <property type="project" value="UniProtKB-SubCell"/>
</dbReference>
<dbReference type="GO" id="GO:0015144">
    <property type="term" value="F:carbohydrate transmembrane transporter activity"/>
    <property type="evidence" value="ECO:0007669"/>
    <property type="project" value="InterPro"/>
</dbReference>
<dbReference type="Pfam" id="PF07857">
    <property type="entry name" value="TMEM144"/>
    <property type="match status" value="1"/>
</dbReference>
<evidence type="ECO:0000313" key="8">
    <source>
        <dbReference type="Proteomes" id="UP000270094"/>
    </source>
</evidence>
<evidence type="ECO:0000256" key="3">
    <source>
        <dbReference type="ARBA" id="ARBA00022692"/>
    </source>
</evidence>
<protein>
    <submittedName>
        <fullName evidence="7">Uncharacterized protein</fullName>
    </submittedName>
</protein>
<comment type="subcellular location">
    <subcellularLocation>
        <location evidence="1">Membrane</location>
        <topology evidence="1">Multi-pass membrane protein</topology>
    </subcellularLocation>
</comment>
<keyword evidence="5 6" id="KW-0472">Membrane</keyword>
<organism evidence="7 8">
    <name type="scientific">Strongylus vulgaris</name>
    <name type="common">Blood worm</name>
    <dbReference type="NCBI Taxonomy" id="40348"/>
    <lineage>
        <taxon>Eukaryota</taxon>
        <taxon>Metazoa</taxon>
        <taxon>Ecdysozoa</taxon>
        <taxon>Nematoda</taxon>
        <taxon>Chromadorea</taxon>
        <taxon>Rhabditida</taxon>
        <taxon>Rhabditina</taxon>
        <taxon>Rhabditomorpha</taxon>
        <taxon>Strongyloidea</taxon>
        <taxon>Strongylidae</taxon>
        <taxon>Strongylus</taxon>
    </lineage>
</organism>
<feature type="transmembrane region" description="Helical" evidence="6">
    <location>
        <begin position="101"/>
        <end position="123"/>
    </location>
</feature>
<proteinExistence type="inferred from homology"/>
<dbReference type="Proteomes" id="UP000270094">
    <property type="component" value="Unassembled WGS sequence"/>
</dbReference>
<keyword evidence="4 6" id="KW-1133">Transmembrane helix</keyword>
<dbReference type="InterPro" id="IPR010651">
    <property type="entry name" value="Sugar_transport"/>
</dbReference>
<evidence type="ECO:0000256" key="6">
    <source>
        <dbReference type="SAM" id="Phobius"/>
    </source>
</evidence>
<dbReference type="EMBL" id="UYYB01029418">
    <property type="protein sequence ID" value="VDM73205.1"/>
    <property type="molecule type" value="Genomic_DNA"/>
</dbReference>
<name>A0A3P7KRR7_STRVU</name>
<reference evidence="7 8" key="1">
    <citation type="submission" date="2018-11" db="EMBL/GenBank/DDBJ databases">
        <authorList>
            <consortium name="Pathogen Informatics"/>
        </authorList>
    </citation>
    <scope>NUCLEOTIDE SEQUENCE [LARGE SCALE GENOMIC DNA]</scope>
</reference>